<feature type="non-terminal residue" evidence="1">
    <location>
        <position position="1"/>
    </location>
</feature>
<name>A0ABN8SZ55_9CNID</name>
<dbReference type="Proteomes" id="UP001159427">
    <property type="component" value="Unassembled WGS sequence"/>
</dbReference>
<dbReference type="Gene3D" id="1.10.10.60">
    <property type="entry name" value="Homeodomain-like"/>
    <property type="match status" value="1"/>
</dbReference>
<dbReference type="EMBL" id="CALNXI010004571">
    <property type="protein sequence ID" value="CAH3196084.1"/>
    <property type="molecule type" value="Genomic_DNA"/>
</dbReference>
<protein>
    <submittedName>
        <fullName evidence="1">Uncharacterized protein</fullName>
    </submittedName>
</protein>
<gene>
    <name evidence="1" type="ORF">PEVE_00031759</name>
</gene>
<accession>A0ABN8SZ55</accession>
<reference evidence="1 2" key="1">
    <citation type="submission" date="2022-05" db="EMBL/GenBank/DDBJ databases">
        <authorList>
            <consortium name="Genoscope - CEA"/>
            <person name="William W."/>
        </authorList>
    </citation>
    <scope>NUCLEOTIDE SEQUENCE [LARGE SCALE GENOMIC DNA]</scope>
</reference>
<keyword evidence="2" id="KW-1185">Reference proteome</keyword>
<proteinExistence type="predicted"/>
<evidence type="ECO:0000313" key="2">
    <source>
        <dbReference type="Proteomes" id="UP001159427"/>
    </source>
</evidence>
<organism evidence="1 2">
    <name type="scientific">Porites evermanni</name>
    <dbReference type="NCBI Taxonomy" id="104178"/>
    <lineage>
        <taxon>Eukaryota</taxon>
        <taxon>Metazoa</taxon>
        <taxon>Cnidaria</taxon>
        <taxon>Anthozoa</taxon>
        <taxon>Hexacorallia</taxon>
        <taxon>Scleractinia</taxon>
        <taxon>Fungiina</taxon>
        <taxon>Poritidae</taxon>
        <taxon>Porites</taxon>
    </lineage>
</organism>
<sequence length="130" mass="15053">QRTLERWEDKHVRLLIESYLQFKGLIGQANTKKSVFDKIAAEFNKHADIKVSGEQCLRNKQEEHIKLGNSTRKWSSALVIKQVSDQFSHLIQVPAHPQAIVHNHLKQLMTSLTQKMQEKQLLTQSWAKGE</sequence>
<comment type="caution">
    <text evidence="1">The sequence shown here is derived from an EMBL/GenBank/DDBJ whole genome shotgun (WGS) entry which is preliminary data.</text>
</comment>
<evidence type="ECO:0000313" key="1">
    <source>
        <dbReference type="EMBL" id="CAH3196084.1"/>
    </source>
</evidence>